<organism evidence="2 3">
    <name type="scientific">Vibrio viridaestus</name>
    <dbReference type="NCBI Taxonomy" id="2487322"/>
    <lineage>
        <taxon>Bacteria</taxon>
        <taxon>Pseudomonadati</taxon>
        <taxon>Pseudomonadota</taxon>
        <taxon>Gammaproteobacteria</taxon>
        <taxon>Vibrionales</taxon>
        <taxon>Vibrionaceae</taxon>
        <taxon>Vibrio</taxon>
    </lineage>
</organism>
<keyword evidence="3" id="KW-1185">Reference proteome</keyword>
<dbReference type="OrthoDB" id="9801997at2"/>
<feature type="domain" description="Carboxymuconolactone decarboxylase-like" evidence="1">
    <location>
        <begin position="54"/>
        <end position="102"/>
    </location>
</feature>
<dbReference type="InterPro" id="IPR004675">
    <property type="entry name" value="AhpD_core"/>
</dbReference>
<dbReference type="PANTHER" id="PTHR35446">
    <property type="entry name" value="SI:CH211-175M2.5"/>
    <property type="match status" value="1"/>
</dbReference>
<protein>
    <submittedName>
        <fullName evidence="2">Alkylhydroperoxidase</fullName>
    </submittedName>
</protein>
<dbReference type="Gene3D" id="1.20.1290.10">
    <property type="entry name" value="AhpD-like"/>
    <property type="match status" value="1"/>
</dbReference>
<sequence>MSKLPQMKVKPLTWTPYLPPVELEDATPEQLAAMKVTPSAKKVSPYVRTLAHDPESYVARTTLFNAIMYVEGGLPREDRELGALAASLINGCQYCANVHARQHAHITKSSDVIFSLYSKRHDSLSERDKAIISFADALTVTPPTADNSHIEALKDVGMSQLEIIDLIHAVAIFGWANRLMHPLGHSN</sequence>
<evidence type="ECO:0000313" key="3">
    <source>
        <dbReference type="Proteomes" id="UP000281112"/>
    </source>
</evidence>
<comment type="caution">
    <text evidence="2">The sequence shown here is derived from an EMBL/GenBank/DDBJ whole genome shotgun (WGS) entry which is preliminary data.</text>
</comment>
<dbReference type="Proteomes" id="UP000281112">
    <property type="component" value="Unassembled WGS sequence"/>
</dbReference>
<reference evidence="2 3" key="1">
    <citation type="submission" date="2018-11" db="EMBL/GenBank/DDBJ databases">
        <title>Vibrio LJC006 sp. nov., isolated from seawater during the bloom of the enteromorpha.</title>
        <authorList>
            <person name="Liang J."/>
        </authorList>
    </citation>
    <scope>NUCLEOTIDE SEQUENCE [LARGE SCALE GENOMIC DNA]</scope>
    <source>
        <strain evidence="2 3">LJC006</strain>
    </source>
</reference>
<dbReference type="NCBIfam" id="TIGR01926">
    <property type="entry name" value="peroxid_rel"/>
    <property type="match status" value="1"/>
</dbReference>
<dbReference type="EMBL" id="RJVQ01000003">
    <property type="protein sequence ID" value="RQW63703.1"/>
    <property type="molecule type" value="Genomic_DNA"/>
</dbReference>
<gene>
    <name evidence="2" type="ORF">EES38_10715</name>
</gene>
<accession>A0A3N9TIH2</accession>
<keyword evidence="2" id="KW-0575">Peroxidase</keyword>
<dbReference type="SUPFAM" id="SSF69118">
    <property type="entry name" value="AhpD-like"/>
    <property type="match status" value="1"/>
</dbReference>
<dbReference type="PANTHER" id="PTHR35446:SF2">
    <property type="entry name" value="CARBOXYMUCONOLACTONE DECARBOXYLASE-LIKE DOMAIN-CONTAINING PROTEIN"/>
    <property type="match status" value="1"/>
</dbReference>
<dbReference type="NCBIfam" id="TIGR00778">
    <property type="entry name" value="ahpD_dom"/>
    <property type="match status" value="1"/>
</dbReference>
<dbReference type="Pfam" id="PF02627">
    <property type="entry name" value="CMD"/>
    <property type="match status" value="1"/>
</dbReference>
<dbReference type="InterPro" id="IPR003779">
    <property type="entry name" value="CMD-like"/>
</dbReference>
<dbReference type="InterPro" id="IPR010195">
    <property type="entry name" value="Uncharacterised_peroxidase-rel"/>
</dbReference>
<proteinExistence type="predicted"/>
<dbReference type="AlphaFoldDB" id="A0A3N9TIH2"/>
<evidence type="ECO:0000259" key="1">
    <source>
        <dbReference type="Pfam" id="PF02627"/>
    </source>
</evidence>
<dbReference type="InterPro" id="IPR029032">
    <property type="entry name" value="AhpD-like"/>
</dbReference>
<keyword evidence="2" id="KW-0560">Oxidoreductase</keyword>
<dbReference type="GO" id="GO:0051920">
    <property type="term" value="F:peroxiredoxin activity"/>
    <property type="evidence" value="ECO:0007669"/>
    <property type="project" value="InterPro"/>
</dbReference>
<evidence type="ECO:0000313" key="2">
    <source>
        <dbReference type="EMBL" id="RQW63703.1"/>
    </source>
</evidence>
<dbReference type="RefSeq" id="WP_124937166.1">
    <property type="nucleotide sequence ID" value="NZ_RJVQ01000003.1"/>
</dbReference>
<name>A0A3N9TIH2_9VIBR</name>